<keyword evidence="7" id="KW-1185">Reference proteome</keyword>
<organism evidence="6 7">
    <name type="scientific">Lupinus angustifolius</name>
    <name type="common">Narrow-leaved blue lupine</name>
    <dbReference type="NCBI Taxonomy" id="3871"/>
    <lineage>
        <taxon>Eukaryota</taxon>
        <taxon>Viridiplantae</taxon>
        <taxon>Streptophyta</taxon>
        <taxon>Embryophyta</taxon>
        <taxon>Tracheophyta</taxon>
        <taxon>Spermatophyta</taxon>
        <taxon>Magnoliopsida</taxon>
        <taxon>eudicotyledons</taxon>
        <taxon>Gunneridae</taxon>
        <taxon>Pentapetalae</taxon>
        <taxon>rosids</taxon>
        <taxon>fabids</taxon>
        <taxon>Fabales</taxon>
        <taxon>Fabaceae</taxon>
        <taxon>Papilionoideae</taxon>
        <taxon>50 kb inversion clade</taxon>
        <taxon>genistoids sensu lato</taxon>
        <taxon>core genistoids</taxon>
        <taxon>Genisteae</taxon>
        <taxon>Lupinus</taxon>
    </lineage>
</organism>
<feature type="domain" description="O-methyltransferase dimerisation" evidence="5">
    <location>
        <begin position="20"/>
        <end position="105"/>
    </location>
</feature>
<dbReference type="InterPro" id="IPR036390">
    <property type="entry name" value="WH_DNA-bd_sf"/>
</dbReference>
<dbReference type="Gene3D" id="1.10.10.10">
    <property type="entry name" value="Winged helix-like DNA-binding domain superfamily/Winged helix DNA-binding domain"/>
    <property type="match status" value="1"/>
</dbReference>
<keyword evidence="1" id="KW-0489">Methyltransferase</keyword>
<dbReference type="PROSITE" id="PS51683">
    <property type="entry name" value="SAM_OMT_II"/>
    <property type="match status" value="1"/>
</dbReference>
<dbReference type="Proteomes" id="UP000188354">
    <property type="component" value="Chromosome LG08"/>
</dbReference>
<evidence type="ECO:0000313" key="6">
    <source>
        <dbReference type="EMBL" id="OIW05996.1"/>
    </source>
</evidence>
<dbReference type="OMA" id="ESHNEDH"/>
<dbReference type="InterPro" id="IPR036388">
    <property type="entry name" value="WH-like_DNA-bd_sf"/>
</dbReference>
<dbReference type="AlphaFoldDB" id="A0A1J7H087"/>
<name>A0A1J7H087_LUPAN</name>
<dbReference type="EMBL" id="CM007368">
    <property type="protein sequence ID" value="OIW05996.1"/>
    <property type="molecule type" value="Genomic_DNA"/>
</dbReference>
<evidence type="ECO:0000256" key="1">
    <source>
        <dbReference type="ARBA" id="ARBA00022603"/>
    </source>
</evidence>
<feature type="domain" description="O-methyltransferase C-terminal" evidence="4">
    <location>
        <begin position="127"/>
        <end position="256"/>
    </location>
</feature>
<dbReference type="InterPro" id="IPR029063">
    <property type="entry name" value="SAM-dependent_MTases_sf"/>
</dbReference>
<dbReference type="GO" id="GO:0008171">
    <property type="term" value="F:O-methyltransferase activity"/>
    <property type="evidence" value="ECO:0007669"/>
    <property type="project" value="InterPro"/>
</dbReference>
<evidence type="ECO:0000259" key="5">
    <source>
        <dbReference type="Pfam" id="PF08100"/>
    </source>
</evidence>
<reference evidence="6 7" key="1">
    <citation type="journal article" date="2017" name="Plant Biotechnol. J.">
        <title>A comprehensive draft genome sequence for lupin (Lupinus angustifolius), an emerging health food: insights into plant-microbe interactions and legume evolution.</title>
        <authorList>
            <person name="Hane J.K."/>
            <person name="Ming Y."/>
            <person name="Kamphuis L.G."/>
            <person name="Nelson M.N."/>
            <person name="Garg G."/>
            <person name="Atkins C.A."/>
            <person name="Bayer P.E."/>
            <person name="Bravo A."/>
            <person name="Bringans S."/>
            <person name="Cannon S."/>
            <person name="Edwards D."/>
            <person name="Foley R."/>
            <person name="Gao L.L."/>
            <person name="Harrison M.J."/>
            <person name="Huang W."/>
            <person name="Hurgobin B."/>
            <person name="Li S."/>
            <person name="Liu C.W."/>
            <person name="McGrath A."/>
            <person name="Morahan G."/>
            <person name="Murray J."/>
            <person name="Weller J."/>
            <person name="Jian J."/>
            <person name="Singh K.B."/>
        </authorList>
    </citation>
    <scope>NUCLEOTIDE SEQUENCE [LARGE SCALE GENOMIC DNA]</scope>
    <source>
        <strain evidence="7">cv. Tanjil</strain>
        <tissue evidence="6">Whole plant</tissue>
    </source>
</reference>
<sequence length="262" mass="29339">MESHNEDHAAKMLQAQTHILHHTFSFINSMSLKCAIDLSIPDVIHKYGQPMPLSILIASLSIHPSKTTFIYRLMRILTHSGFFSQHKKDLEVSYELTDASRLLVKEHSLSVTPFVLMVLDPSYLRPWDQFSTWFKSGDPTPFVMEHGVAFYDYIDQDPRHSHMFNDAMASNARLVSSMVIEKCKGVFKGLKSLVDVGGGTGTMAMAIAKSFPQLDCIVFDLPHVVAGLEGSDKNLKYVGGDMFETIPCADSILLKVKLYIVI</sequence>
<dbReference type="Pfam" id="PF08100">
    <property type="entry name" value="Dimerisation"/>
    <property type="match status" value="1"/>
</dbReference>
<dbReference type="STRING" id="3871.A0A1J7H087"/>
<dbReference type="SUPFAM" id="SSF53335">
    <property type="entry name" value="S-adenosyl-L-methionine-dependent methyltransferases"/>
    <property type="match status" value="1"/>
</dbReference>
<dbReference type="SUPFAM" id="SSF46785">
    <property type="entry name" value="Winged helix' DNA-binding domain"/>
    <property type="match status" value="1"/>
</dbReference>
<dbReference type="GO" id="GO:0046983">
    <property type="term" value="F:protein dimerization activity"/>
    <property type="evidence" value="ECO:0007669"/>
    <property type="project" value="InterPro"/>
</dbReference>
<evidence type="ECO:0000259" key="4">
    <source>
        <dbReference type="Pfam" id="PF00891"/>
    </source>
</evidence>
<evidence type="ECO:0000313" key="7">
    <source>
        <dbReference type="Proteomes" id="UP000188354"/>
    </source>
</evidence>
<evidence type="ECO:0008006" key="8">
    <source>
        <dbReference type="Google" id="ProtNLM"/>
    </source>
</evidence>
<dbReference type="InterPro" id="IPR001077">
    <property type="entry name" value="COMT_C"/>
</dbReference>
<dbReference type="PANTHER" id="PTHR11746">
    <property type="entry name" value="O-METHYLTRANSFERASE"/>
    <property type="match status" value="1"/>
</dbReference>
<dbReference type="FunFam" id="1.10.10.10:FF:000213">
    <property type="entry name" value="Coniferyl alcohol 9-O-methyltransferase"/>
    <property type="match status" value="1"/>
</dbReference>
<accession>A0A1J7H087</accession>
<dbReference type="GO" id="GO:0009717">
    <property type="term" value="P:isoflavonoid biosynthetic process"/>
    <property type="evidence" value="ECO:0007669"/>
    <property type="project" value="UniProtKB-ARBA"/>
</dbReference>
<dbReference type="InterPro" id="IPR012967">
    <property type="entry name" value="COMT_dimerisation"/>
</dbReference>
<dbReference type="InterPro" id="IPR016461">
    <property type="entry name" value="COMT-like"/>
</dbReference>
<dbReference type="Gramene" id="OIW05996">
    <property type="protein sequence ID" value="OIW05996"/>
    <property type="gene ID" value="TanjilG_11683"/>
</dbReference>
<dbReference type="GO" id="GO:0008757">
    <property type="term" value="F:S-adenosylmethionine-dependent methyltransferase activity"/>
    <property type="evidence" value="ECO:0007669"/>
    <property type="project" value="UniProtKB-ARBA"/>
</dbReference>
<dbReference type="GO" id="GO:0032259">
    <property type="term" value="P:methylation"/>
    <property type="evidence" value="ECO:0007669"/>
    <property type="project" value="UniProtKB-KW"/>
</dbReference>
<gene>
    <name evidence="6" type="ORF">TanjilG_11683</name>
</gene>
<proteinExistence type="predicted"/>
<dbReference type="Pfam" id="PF00891">
    <property type="entry name" value="Methyltransf_2"/>
    <property type="match status" value="1"/>
</dbReference>
<keyword evidence="2" id="KW-0808">Transferase</keyword>
<evidence type="ECO:0000256" key="3">
    <source>
        <dbReference type="ARBA" id="ARBA00022691"/>
    </source>
</evidence>
<protein>
    <recommendedName>
        <fullName evidence="8">O-methyltransferase domain-containing protein</fullName>
    </recommendedName>
</protein>
<evidence type="ECO:0000256" key="2">
    <source>
        <dbReference type="ARBA" id="ARBA00022679"/>
    </source>
</evidence>
<keyword evidence="3" id="KW-0949">S-adenosyl-L-methionine</keyword>
<dbReference type="Gene3D" id="3.40.50.150">
    <property type="entry name" value="Vaccinia Virus protein VP39"/>
    <property type="match status" value="1"/>
</dbReference>